<evidence type="ECO:0000313" key="4">
    <source>
        <dbReference type="Proteomes" id="UP000319908"/>
    </source>
</evidence>
<protein>
    <submittedName>
        <fullName evidence="3">Uncharacterized protein</fullName>
    </submittedName>
</protein>
<dbReference type="AlphaFoldDB" id="A0A5C6C0Q3"/>
<feature type="transmembrane region" description="Helical" evidence="2">
    <location>
        <begin position="399"/>
        <end position="419"/>
    </location>
</feature>
<keyword evidence="4" id="KW-1185">Reference proteome</keyword>
<feature type="compositionally biased region" description="Polar residues" evidence="1">
    <location>
        <begin position="273"/>
        <end position="287"/>
    </location>
</feature>
<proteinExistence type="predicted"/>
<comment type="caution">
    <text evidence="3">The sequence shown here is derived from an EMBL/GenBank/DDBJ whole genome shotgun (WGS) entry which is preliminary data.</text>
</comment>
<evidence type="ECO:0000256" key="2">
    <source>
        <dbReference type="SAM" id="Phobius"/>
    </source>
</evidence>
<accession>A0A5C6C0Q3</accession>
<keyword evidence="2" id="KW-1133">Transmembrane helix</keyword>
<evidence type="ECO:0000256" key="1">
    <source>
        <dbReference type="SAM" id="MobiDB-lite"/>
    </source>
</evidence>
<sequence>MRIPSELHGESLYGRKLGRAAAAPGQSWRRVIRLLVVMTLILVVMRQAAHSGVYQILFPTAQRKQLTHRRPPADVQRTLTSQHRSAEMQPLQQSSGAWVDAQSTAELSAVLATWLHADPSLPEGNGDPIPPTASDPAHLALAIQQQLIAEMLDGTVWRAADGPGLTATLALHARANARFEELNQSRPRAVPTGVLPLLQQPEVYRGHTMVASGELVQIERVVASANSFGITSYWNLWLLPNDASNRPWLVVVPELPQEIASLTDSQDNEHPLASSTEEGVSAKQSWSVKSPRPKLEIDGEFLKRLSYPSEAGVELTPVVAGHIATIRANGNPVVAAAIGESASTDAPLNDATNHDVPLLWIAVGSASVGLLIAMWVMWQTAAQNRQLRARRNRHHVKLGLAWLLCCVAAPSPVSAQTMMDLLPGYDPTRLQELAQQADPTLDNPRVNVDEIAKIVFRINRLSQTALQTRAAQSGAPPVVGDAVPIDGAIVASTSLNISPELQEYLDLQQIDMTQLADVAGVPHILFSKRLPTEADTGDRVSGVAVRIRTSSPNPTEIQIQGSDNQAPPNLIVDVAGRLNWAPAHPRSPAEAVLAMSGVDLSRLADIDKLDRQPLSDSDSSLFYPMMGAASMAGQHHGDEMPLDDGQLNTAFRSMRESAVAVSPVELLQNPHQFTGDWIELDVETVRITRVAVESELRRREIGGEYYYEIDAIGDLGKVELRIEVPGGDPVTMENRYPVTIVTAHVPDFLQPSADNEEELVVTRNVPIRVEGFFYRLWSYESDFMRSHGGKQFAPLIIAGVIADQRSGSTDPLGVQVIGNIAAFGVVTAIIAVIIFGIVTRRGDRRAK</sequence>
<gene>
    <name evidence="3" type="ORF">Poly21_36440</name>
</gene>
<name>A0A5C6C0Q3_9BACT</name>
<dbReference type="Proteomes" id="UP000319908">
    <property type="component" value="Unassembled WGS sequence"/>
</dbReference>
<dbReference type="EMBL" id="SJPU01000002">
    <property type="protein sequence ID" value="TWU16439.1"/>
    <property type="molecule type" value="Genomic_DNA"/>
</dbReference>
<dbReference type="RefSeq" id="WP_146408088.1">
    <property type="nucleotide sequence ID" value="NZ_SJPU01000002.1"/>
</dbReference>
<reference evidence="3 4" key="1">
    <citation type="journal article" date="2020" name="Antonie Van Leeuwenhoek">
        <title>Rhodopirellula heiligendammensis sp. nov., Rhodopirellula pilleata sp. nov., and Rhodopirellula solitaria sp. nov. isolated from natural or artificial marine surfaces in Northern Germany and California, USA, and emended description of the genus Rhodopirellula.</title>
        <authorList>
            <person name="Kallscheuer N."/>
            <person name="Wiegand S."/>
            <person name="Jogler M."/>
            <person name="Boedeker C."/>
            <person name="Peeters S.H."/>
            <person name="Rast P."/>
            <person name="Heuer A."/>
            <person name="Jetten M.S.M."/>
            <person name="Rohde M."/>
            <person name="Jogler C."/>
        </authorList>
    </citation>
    <scope>NUCLEOTIDE SEQUENCE [LARGE SCALE GENOMIC DNA]</scope>
    <source>
        <strain evidence="3 4">Poly21</strain>
    </source>
</reference>
<organism evidence="3 4">
    <name type="scientific">Allorhodopirellula heiligendammensis</name>
    <dbReference type="NCBI Taxonomy" id="2714739"/>
    <lineage>
        <taxon>Bacteria</taxon>
        <taxon>Pseudomonadati</taxon>
        <taxon>Planctomycetota</taxon>
        <taxon>Planctomycetia</taxon>
        <taxon>Pirellulales</taxon>
        <taxon>Pirellulaceae</taxon>
        <taxon>Allorhodopirellula</taxon>
    </lineage>
</organism>
<feature type="transmembrane region" description="Helical" evidence="2">
    <location>
        <begin position="816"/>
        <end position="838"/>
    </location>
</feature>
<dbReference type="OrthoDB" id="240474at2"/>
<keyword evidence="2" id="KW-0472">Membrane</keyword>
<evidence type="ECO:0000313" key="3">
    <source>
        <dbReference type="EMBL" id="TWU16439.1"/>
    </source>
</evidence>
<feature type="region of interest" description="Disordered" evidence="1">
    <location>
        <begin position="263"/>
        <end position="287"/>
    </location>
</feature>
<keyword evidence="2" id="KW-0812">Transmembrane</keyword>
<feature type="transmembrane region" description="Helical" evidence="2">
    <location>
        <begin position="358"/>
        <end position="378"/>
    </location>
</feature>